<comment type="caution">
    <text evidence="2">The sequence shown here is derived from an EMBL/GenBank/DDBJ whole genome shotgun (WGS) entry which is preliminary data.</text>
</comment>
<organism evidence="2 3">
    <name type="scientific">Pontibacter amylolyticus</name>
    <dbReference type="NCBI Taxonomy" id="1424080"/>
    <lineage>
        <taxon>Bacteria</taxon>
        <taxon>Pseudomonadati</taxon>
        <taxon>Bacteroidota</taxon>
        <taxon>Cytophagia</taxon>
        <taxon>Cytophagales</taxon>
        <taxon>Hymenobacteraceae</taxon>
        <taxon>Pontibacter</taxon>
    </lineage>
</organism>
<dbReference type="Proteomes" id="UP000634043">
    <property type="component" value="Unassembled WGS sequence"/>
</dbReference>
<keyword evidence="1" id="KW-0812">Transmembrane</keyword>
<evidence type="ECO:0000313" key="3">
    <source>
        <dbReference type="Proteomes" id="UP000634043"/>
    </source>
</evidence>
<accession>A0ABQ1VXN8</accession>
<name>A0ABQ1VXN8_9BACT</name>
<evidence type="ECO:0000313" key="2">
    <source>
        <dbReference type="EMBL" id="GGG04471.1"/>
    </source>
</evidence>
<sequence length="71" mass="7763">MNNLFRGLLAGYGAKKLGGGCFSTILIFVIIWVVLGQCSNTFKSNESEENTTNQTEIKESGFVTLCAPTIW</sequence>
<dbReference type="EMBL" id="BMFP01000001">
    <property type="protein sequence ID" value="GGG04471.1"/>
    <property type="molecule type" value="Genomic_DNA"/>
</dbReference>
<reference evidence="3" key="1">
    <citation type="journal article" date="2019" name="Int. J. Syst. Evol. Microbiol.">
        <title>The Global Catalogue of Microorganisms (GCM) 10K type strain sequencing project: providing services to taxonomists for standard genome sequencing and annotation.</title>
        <authorList>
            <consortium name="The Broad Institute Genomics Platform"/>
            <consortium name="The Broad Institute Genome Sequencing Center for Infectious Disease"/>
            <person name="Wu L."/>
            <person name="Ma J."/>
        </authorList>
    </citation>
    <scope>NUCLEOTIDE SEQUENCE [LARGE SCALE GENOMIC DNA]</scope>
    <source>
        <strain evidence="3">CGMCC 1.12749</strain>
    </source>
</reference>
<dbReference type="RefSeq" id="WP_188500412.1">
    <property type="nucleotide sequence ID" value="NZ_BMFP01000001.1"/>
</dbReference>
<keyword evidence="3" id="KW-1185">Reference proteome</keyword>
<protein>
    <submittedName>
        <fullName evidence="2">Uncharacterized protein</fullName>
    </submittedName>
</protein>
<evidence type="ECO:0000256" key="1">
    <source>
        <dbReference type="SAM" id="Phobius"/>
    </source>
</evidence>
<gene>
    <name evidence="2" type="ORF">GCM10011323_06550</name>
</gene>
<keyword evidence="1" id="KW-1133">Transmembrane helix</keyword>
<proteinExistence type="predicted"/>
<keyword evidence="1" id="KW-0472">Membrane</keyword>
<feature type="transmembrane region" description="Helical" evidence="1">
    <location>
        <begin position="17"/>
        <end position="35"/>
    </location>
</feature>